<comment type="caution">
    <text evidence="2">The sequence shown here is derived from an EMBL/GenBank/DDBJ whole genome shotgun (WGS) entry which is preliminary data.</text>
</comment>
<dbReference type="PANTHER" id="PTHR43798:SF29">
    <property type="entry name" value="AB HYDROLASE-1 DOMAIN-CONTAINING PROTEIN"/>
    <property type="match status" value="1"/>
</dbReference>
<evidence type="ECO:0000313" key="3">
    <source>
        <dbReference type="Proteomes" id="UP001207430"/>
    </source>
</evidence>
<dbReference type="Gene3D" id="3.40.50.1820">
    <property type="entry name" value="alpha/beta hydrolase"/>
    <property type="match status" value="1"/>
</dbReference>
<protein>
    <submittedName>
        <fullName evidence="2">Alpha/beta fold hydrolase</fullName>
    </submittedName>
</protein>
<dbReference type="EMBL" id="JANDBG010000031">
    <property type="protein sequence ID" value="MCX9004394.1"/>
    <property type="molecule type" value="Genomic_DNA"/>
</dbReference>
<dbReference type="GO" id="GO:0016787">
    <property type="term" value="F:hydrolase activity"/>
    <property type="evidence" value="ECO:0007669"/>
    <property type="project" value="UniProtKB-KW"/>
</dbReference>
<organism evidence="2 3">
    <name type="scientific">Citrobacter portucalensis</name>
    <dbReference type="NCBI Taxonomy" id="1639133"/>
    <lineage>
        <taxon>Bacteria</taxon>
        <taxon>Pseudomonadati</taxon>
        <taxon>Pseudomonadota</taxon>
        <taxon>Gammaproteobacteria</taxon>
        <taxon>Enterobacterales</taxon>
        <taxon>Enterobacteriaceae</taxon>
        <taxon>Citrobacter</taxon>
        <taxon>Citrobacter freundii complex</taxon>
    </lineage>
</organism>
<keyword evidence="2" id="KW-0378">Hydrolase</keyword>
<dbReference type="PRINTS" id="PR00412">
    <property type="entry name" value="EPOXHYDRLASE"/>
</dbReference>
<dbReference type="InterPro" id="IPR000073">
    <property type="entry name" value="AB_hydrolase_1"/>
</dbReference>
<feature type="domain" description="AB hydrolase-1" evidence="1">
    <location>
        <begin position="12"/>
        <end position="241"/>
    </location>
</feature>
<sequence>MHYIDVGSGFPLLLGHSYLFDGRIWLTQVAELAKSHRVIIPDLWGHGHSPELPEECRSMTDIANDNLRLMDRLGIKEFGIIGLSVGGMWGAELAALYPERVKLIVLMGTFLGPEPEEQRLRYLALLNEVDQLGAIKPPVLEYVVKQFYSDDASDLLLSNMITQLRSIPETRIRHSIVPLGRMIFDRPDKLRLLEKILVPSLVITGEFDKPRPPSEGNVMAGKLGCEHFIIPGAGHISVQEKPKRVIKMLLRFLKKNIDLQRMGYK</sequence>
<dbReference type="InterPro" id="IPR050266">
    <property type="entry name" value="AB_hydrolase_sf"/>
</dbReference>
<name>A0AAW5WG71_9ENTR</name>
<gene>
    <name evidence="2" type="ORF">NLN86_22460</name>
</gene>
<dbReference type="AlphaFoldDB" id="A0AAW5WG71"/>
<reference evidence="2" key="1">
    <citation type="submission" date="2022-07" db="EMBL/GenBank/DDBJ databases">
        <title>Genome Sequence of Citrobacter portucalensis from Edible Snails.</title>
        <authorList>
            <person name="Okafor A.C."/>
            <person name="Ogbo F.C."/>
            <person name="Ruppitsch W."/>
            <person name="Allerberger F."/>
        </authorList>
    </citation>
    <scope>NUCLEOTIDE SEQUENCE</scope>
    <source>
        <strain evidence="2">Igbk 7</strain>
    </source>
</reference>
<proteinExistence type="predicted"/>
<dbReference type="Pfam" id="PF00561">
    <property type="entry name" value="Abhydrolase_1"/>
    <property type="match status" value="1"/>
</dbReference>
<evidence type="ECO:0000313" key="2">
    <source>
        <dbReference type="EMBL" id="MCX9004394.1"/>
    </source>
</evidence>
<dbReference type="Proteomes" id="UP001207430">
    <property type="component" value="Unassembled WGS sequence"/>
</dbReference>
<evidence type="ECO:0000259" key="1">
    <source>
        <dbReference type="Pfam" id="PF00561"/>
    </source>
</evidence>
<accession>A0AAW5WG71</accession>
<dbReference type="SUPFAM" id="SSF53474">
    <property type="entry name" value="alpha/beta-Hydrolases"/>
    <property type="match status" value="1"/>
</dbReference>
<dbReference type="PANTHER" id="PTHR43798">
    <property type="entry name" value="MONOACYLGLYCEROL LIPASE"/>
    <property type="match status" value="1"/>
</dbReference>
<dbReference type="PRINTS" id="PR00111">
    <property type="entry name" value="ABHYDROLASE"/>
</dbReference>
<dbReference type="InterPro" id="IPR000639">
    <property type="entry name" value="Epox_hydrolase-like"/>
</dbReference>
<dbReference type="InterPro" id="IPR029058">
    <property type="entry name" value="AB_hydrolase_fold"/>
</dbReference>
<dbReference type="RefSeq" id="WP_267449617.1">
    <property type="nucleotide sequence ID" value="NZ_JANBWP010000231.1"/>
</dbReference>